<evidence type="ECO:0000256" key="5">
    <source>
        <dbReference type="ARBA" id="ARBA00023004"/>
    </source>
</evidence>
<name>A0ABW2QXM1_9NEIS</name>
<dbReference type="GO" id="GO:0004601">
    <property type="term" value="F:peroxidase activity"/>
    <property type="evidence" value="ECO:0007669"/>
    <property type="project" value="UniProtKB-KW"/>
</dbReference>
<keyword evidence="7" id="KW-1185">Reference proteome</keyword>
<dbReference type="PROSITE" id="PS51404">
    <property type="entry name" value="DYP_PEROXIDASE"/>
    <property type="match status" value="1"/>
</dbReference>
<evidence type="ECO:0000313" key="7">
    <source>
        <dbReference type="Proteomes" id="UP001596473"/>
    </source>
</evidence>
<keyword evidence="2 6" id="KW-0575">Peroxidase</keyword>
<evidence type="ECO:0000313" key="6">
    <source>
        <dbReference type="EMBL" id="MFC7419720.1"/>
    </source>
</evidence>
<gene>
    <name evidence="6" type="ORF">ACFQNF_07480</name>
</gene>
<dbReference type="InterPro" id="IPR011008">
    <property type="entry name" value="Dimeric_a/b-barrel"/>
</dbReference>
<reference evidence="7" key="1">
    <citation type="journal article" date="2019" name="Int. J. Syst. Evol. Microbiol.">
        <title>The Global Catalogue of Microorganisms (GCM) 10K type strain sequencing project: providing services to taxonomists for standard genome sequencing and annotation.</title>
        <authorList>
            <consortium name="The Broad Institute Genomics Platform"/>
            <consortium name="The Broad Institute Genome Sequencing Center for Infectious Disease"/>
            <person name="Wu L."/>
            <person name="Ma J."/>
        </authorList>
    </citation>
    <scope>NUCLEOTIDE SEQUENCE [LARGE SCALE GENOMIC DNA]</scope>
    <source>
        <strain evidence="7">CCUG 62945</strain>
    </source>
</reference>
<dbReference type="InterPro" id="IPR006314">
    <property type="entry name" value="Dyp_peroxidase"/>
</dbReference>
<dbReference type="PANTHER" id="PTHR30521:SF5">
    <property type="entry name" value="BLR4509 PROTEIN"/>
    <property type="match status" value="1"/>
</dbReference>
<protein>
    <submittedName>
        <fullName evidence="6">Dyp-type peroxidase</fullName>
    </submittedName>
</protein>
<dbReference type="PANTHER" id="PTHR30521">
    <property type="entry name" value="DEFERROCHELATASE/PEROXIDASE"/>
    <property type="match status" value="1"/>
</dbReference>
<dbReference type="SUPFAM" id="SSF54909">
    <property type="entry name" value="Dimeric alpha+beta barrel"/>
    <property type="match status" value="1"/>
</dbReference>
<keyword evidence="3" id="KW-0479">Metal-binding</keyword>
<sequence length="477" mass="52050">MVASKIDFSDVQGTLLRGYRVNFARHFILSITNAKEAAQLIGMLVDGRDGLPKISTAEQQYPKPPYFFNLSFTYTGLASIGLKPAQLASFGSAIGPSFKRGAAHCDVAKNVGDIGSSAPEHWIIGLDKQASIHIVLSLWVTDSLSVLESVSAQLRAAFAGCMNELYVHDATALPDNKVHFGYRDCIAQPTIEGAPQRKYPMPDQQPVVATGELLLGYQNALGGYYTKTAPPELALNSSFAAFRILEQDVAGFEALLTELSNKAKLDREKIAAKICGRWRNGNPLVLAPDEAGTVLHNSELNDFTYVIPDSSSDDTLGLKCPIGSHIRRNNPRNEKVIGDDVESHRIVRRAMPYGPEYDPAQPDTRPRGLVGYFINASIENQFEFITSQWNDQSSFVKSAEVKGAGNALYNISGQDVFLGVNDPAESSFTLPIKTNQKPDNVTFTGFSRCITTRLGIYCFFPSIKGLRYLAGLTGPIS</sequence>
<comment type="cofactor">
    <cofactor evidence="1">
        <name>heme b</name>
        <dbReference type="ChEBI" id="CHEBI:60344"/>
    </cofactor>
</comment>
<comment type="caution">
    <text evidence="6">The sequence shown here is derived from an EMBL/GenBank/DDBJ whole genome shotgun (WGS) entry which is preliminary data.</text>
</comment>
<keyword evidence="4" id="KW-0560">Oxidoreductase</keyword>
<dbReference type="EMBL" id="JBHTBQ010000012">
    <property type="protein sequence ID" value="MFC7419720.1"/>
    <property type="molecule type" value="Genomic_DNA"/>
</dbReference>
<evidence type="ECO:0000256" key="2">
    <source>
        <dbReference type="ARBA" id="ARBA00022559"/>
    </source>
</evidence>
<dbReference type="RefSeq" id="WP_380187364.1">
    <property type="nucleotide sequence ID" value="NZ_JBHTBQ010000012.1"/>
</dbReference>
<organism evidence="6 7">
    <name type="scientific">Iodobacter arcticus</name>
    <dbReference type="NCBI Taxonomy" id="590593"/>
    <lineage>
        <taxon>Bacteria</taxon>
        <taxon>Pseudomonadati</taxon>
        <taxon>Pseudomonadota</taxon>
        <taxon>Betaproteobacteria</taxon>
        <taxon>Neisseriales</taxon>
        <taxon>Chitinibacteraceae</taxon>
        <taxon>Iodobacter</taxon>
    </lineage>
</organism>
<evidence type="ECO:0000256" key="4">
    <source>
        <dbReference type="ARBA" id="ARBA00023002"/>
    </source>
</evidence>
<dbReference type="Proteomes" id="UP001596473">
    <property type="component" value="Unassembled WGS sequence"/>
</dbReference>
<evidence type="ECO:0000256" key="3">
    <source>
        <dbReference type="ARBA" id="ARBA00022723"/>
    </source>
</evidence>
<accession>A0ABW2QXM1</accession>
<evidence type="ECO:0000256" key="1">
    <source>
        <dbReference type="ARBA" id="ARBA00001970"/>
    </source>
</evidence>
<keyword evidence="5" id="KW-0408">Iron</keyword>
<proteinExistence type="predicted"/>